<dbReference type="AlphaFoldDB" id="A0A1Y2FQ25"/>
<dbReference type="GeneID" id="63787527"/>
<dbReference type="OrthoDB" id="338850at2759"/>
<evidence type="ECO:0000313" key="6">
    <source>
        <dbReference type="EMBL" id="ORY86101.1"/>
    </source>
</evidence>
<dbReference type="GO" id="GO:0003735">
    <property type="term" value="F:structural constituent of ribosome"/>
    <property type="evidence" value="ECO:0007669"/>
    <property type="project" value="InterPro"/>
</dbReference>
<name>A0A1Y2FQ25_PROLT</name>
<keyword evidence="2" id="KW-0689">Ribosomal protein</keyword>
<evidence type="ECO:0000259" key="5">
    <source>
        <dbReference type="Pfam" id="PF01778"/>
    </source>
</evidence>
<sequence length="149" mass="16054">MSNVSNDLIWLVIRDNNKFIVKRKTETQPFSRDPYALTNKNNAKHSGLANTRAVGLQPGKNGKGVTLLTKGKAESANSPKKSQITATLRSSSAKGISENVYGATIKKAYRVDTRYEQLGRASAIIKSQQPKKDAPAKKVRGAKAVAASA</sequence>
<dbReference type="InterPro" id="IPR002672">
    <property type="entry name" value="Ribosomal_eL28"/>
</dbReference>
<comment type="similarity">
    <text evidence="1">Belongs to the eukaryotic ribosomal protein eL28 family.</text>
</comment>
<dbReference type="PANTHER" id="PTHR10544">
    <property type="entry name" value="60S RIBOSOMAL PROTEIN L28"/>
    <property type="match status" value="1"/>
</dbReference>
<reference evidence="6 7" key="1">
    <citation type="submission" date="2016-07" db="EMBL/GenBank/DDBJ databases">
        <title>Pervasive Adenine N6-methylation of Active Genes in Fungi.</title>
        <authorList>
            <consortium name="DOE Joint Genome Institute"/>
            <person name="Mondo S.J."/>
            <person name="Dannebaum R.O."/>
            <person name="Kuo R.C."/>
            <person name="Labutti K."/>
            <person name="Haridas S."/>
            <person name="Kuo A."/>
            <person name="Salamov A."/>
            <person name="Ahrendt S.R."/>
            <person name="Lipzen A."/>
            <person name="Sullivan W."/>
            <person name="Andreopoulos W.B."/>
            <person name="Clum A."/>
            <person name="Lindquist E."/>
            <person name="Daum C."/>
            <person name="Ramamoorthy G.K."/>
            <person name="Gryganskyi A."/>
            <person name="Culley D."/>
            <person name="Magnuson J.K."/>
            <person name="James T.Y."/>
            <person name="O'Malley M.A."/>
            <person name="Stajich J.E."/>
            <person name="Spatafora J.W."/>
            <person name="Visel A."/>
            <person name="Grigoriev I.V."/>
        </authorList>
    </citation>
    <scope>NUCLEOTIDE SEQUENCE [LARGE SCALE GENOMIC DNA]</scope>
    <source>
        <strain evidence="6 7">12-1054</strain>
    </source>
</reference>
<evidence type="ECO:0000256" key="4">
    <source>
        <dbReference type="SAM" id="MobiDB-lite"/>
    </source>
</evidence>
<gene>
    <name evidence="6" type="ORF">BCR37DRAFT_390897</name>
</gene>
<dbReference type="Proteomes" id="UP000193685">
    <property type="component" value="Unassembled WGS sequence"/>
</dbReference>
<organism evidence="6 7">
    <name type="scientific">Protomyces lactucae-debilis</name>
    <dbReference type="NCBI Taxonomy" id="2754530"/>
    <lineage>
        <taxon>Eukaryota</taxon>
        <taxon>Fungi</taxon>
        <taxon>Dikarya</taxon>
        <taxon>Ascomycota</taxon>
        <taxon>Taphrinomycotina</taxon>
        <taxon>Taphrinomycetes</taxon>
        <taxon>Taphrinales</taxon>
        <taxon>Protomycetaceae</taxon>
        <taxon>Protomyces</taxon>
    </lineage>
</organism>
<dbReference type="Pfam" id="PF01778">
    <property type="entry name" value="Ribosomal_L28e"/>
    <property type="match status" value="1"/>
</dbReference>
<dbReference type="RefSeq" id="XP_040727283.1">
    <property type="nucleotide sequence ID" value="XM_040870928.1"/>
</dbReference>
<dbReference type="InterPro" id="IPR029004">
    <property type="entry name" value="Ribosomal_eL28/Mak16"/>
</dbReference>
<protein>
    <submittedName>
        <fullName evidence="6">Ribosomal L28e/Mak16</fullName>
    </submittedName>
</protein>
<comment type="caution">
    <text evidence="6">The sequence shown here is derived from an EMBL/GenBank/DDBJ whole genome shotgun (WGS) entry which is preliminary data.</text>
</comment>
<dbReference type="Gene3D" id="3.30.390.110">
    <property type="match status" value="1"/>
</dbReference>
<dbReference type="GO" id="GO:0005840">
    <property type="term" value="C:ribosome"/>
    <property type="evidence" value="ECO:0007669"/>
    <property type="project" value="UniProtKB-KW"/>
</dbReference>
<feature type="domain" description="Ribosomal eL28/Mak16" evidence="5">
    <location>
        <begin position="8"/>
        <end position="127"/>
    </location>
</feature>
<dbReference type="GO" id="GO:1990904">
    <property type="term" value="C:ribonucleoprotein complex"/>
    <property type="evidence" value="ECO:0007669"/>
    <property type="project" value="UniProtKB-KW"/>
</dbReference>
<dbReference type="OMA" id="WMIIRNC"/>
<accession>A0A1Y2FQ25</accession>
<keyword evidence="7" id="KW-1185">Reference proteome</keyword>
<proteinExistence type="inferred from homology"/>
<evidence type="ECO:0000256" key="2">
    <source>
        <dbReference type="ARBA" id="ARBA00022980"/>
    </source>
</evidence>
<dbReference type="GO" id="GO:0006412">
    <property type="term" value="P:translation"/>
    <property type="evidence" value="ECO:0007669"/>
    <property type="project" value="InterPro"/>
</dbReference>
<keyword evidence="3" id="KW-0687">Ribonucleoprotein</keyword>
<evidence type="ECO:0000256" key="3">
    <source>
        <dbReference type="ARBA" id="ARBA00023274"/>
    </source>
</evidence>
<feature type="region of interest" description="Disordered" evidence="4">
    <location>
        <begin position="125"/>
        <end position="149"/>
    </location>
</feature>
<dbReference type="STRING" id="56484.A0A1Y2FQ25"/>
<evidence type="ECO:0000313" key="7">
    <source>
        <dbReference type="Proteomes" id="UP000193685"/>
    </source>
</evidence>
<evidence type="ECO:0000256" key="1">
    <source>
        <dbReference type="ARBA" id="ARBA00007926"/>
    </source>
</evidence>
<dbReference type="EMBL" id="MCFI01000003">
    <property type="protein sequence ID" value="ORY86101.1"/>
    <property type="molecule type" value="Genomic_DNA"/>
</dbReference>